<gene>
    <name evidence="3" type="ORF">SCF082_LOCUS36327</name>
</gene>
<dbReference type="PANTHER" id="PTHR21481">
    <property type="entry name" value="PROTEIN CLEC16A"/>
    <property type="match status" value="1"/>
</dbReference>
<evidence type="ECO:0000256" key="1">
    <source>
        <dbReference type="ARBA" id="ARBA00023006"/>
    </source>
</evidence>
<feature type="domain" description="FPL" evidence="2">
    <location>
        <begin position="74"/>
        <end position="181"/>
    </location>
</feature>
<protein>
    <submittedName>
        <fullName evidence="3">Protein CLEC16A (C-type lectin domain family 16 member A)</fullName>
    </submittedName>
</protein>
<evidence type="ECO:0000313" key="3">
    <source>
        <dbReference type="EMBL" id="CAK9074687.1"/>
    </source>
</evidence>
<organism evidence="3 4">
    <name type="scientific">Durusdinium trenchii</name>
    <dbReference type="NCBI Taxonomy" id="1381693"/>
    <lineage>
        <taxon>Eukaryota</taxon>
        <taxon>Sar</taxon>
        <taxon>Alveolata</taxon>
        <taxon>Dinophyceae</taxon>
        <taxon>Suessiales</taxon>
        <taxon>Symbiodiniaceae</taxon>
        <taxon>Durusdinium</taxon>
    </lineage>
</organism>
<proteinExistence type="predicted"/>
<dbReference type="Proteomes" id="UP001642464">
    <property type="component" value="Unassembled WGS sequence"/>
</dbReference>
<evidence type="ECO:0000313" key="4">
    <source>
        <dbReference type="Proteomes" id="UP001642464"/>
    </source>
</evidence>
<reference evidence="3 4" key="1">
    <citation type="submission" date="2024-02" db="EMBL/GenBank/DDBJ databases">
        <authorList>
            <person name="Chen Y."/>
            <person name="Shah S."/>
            <person name="Dougan E. K."/>
            <person name="Thang M."/>
            <person name="Chan C."/>
        </authorList>
    </citation>
    <scope>NUCLEOTIDE SEQUENCE [LARGE SCALE GENOMIC DNA]</scope>
</reference>
<comment type="caution">
    <text evidence="3">The sequence shown here is derived from an EMBL/GenBank/DDBJ whole genome shotgun (WGS) entry which is preliminary data.</text>
</comment>
<keyword evidence="4" id="KW-1185">Reference proteome</keyword>
<dbReference type="EMBL" id="CAXAMM010035669">
    <property type="protein sequence ID" value="CAK9074687.1"/>
    <property type="molecule type" value="Genomic_DNA"/>
</dbReference>
<accession>A0ABP0PHX7</accession>
<dbReference type="PANTHER" id="PTHR21481:SF0">
    <property type="entry name" value="PROTEIN CLEC16A"/>
    <property type="match status" value="1"/>
</dbReference>
<evidence type="ECO:0000259" key="2">
    <source>
        <dbReference type="Pfam" id="PF09758"/>
    </source>
</evidence>
<dbReference type="InterPro" id="IPR039272">
    <property type="entry name" value="CLEC16A/TT9"/>
</dbReference>
<sequence length="191" mass="22183">MYVDSKAYAPFACTFLVQERLQQLYNGLAQFRESVSTLTRCTYFWCLSSDSVSLLFLAKDLEKSGEGDKLIETVRQITEVLIWGEQTNNSQFFDFFCEKSIFSDLVHVLGLKKASKKVKLQLLQTLSMLVQNIRRQTSVYYILSNNHVNRLMSTNMDFDDEEVLAYYITLMKWCSQLSARDSCLVLKQRTN</sequence>
<dbReference type="InterPro" id="IPR019155">
    <property type="entry name" value="CLEC16A/TT9_N"/>
</dbReference>
<name>A0ABP0PHX7_9DINO</name>
<dbReference type="Pfam" id="PF09758">
    <property type="entry name" value="FPL"/>
    <property type="match status" value="1"/>
</dbReference>
<keyword evidence="1" id="KW-0072">Autophagy</keyword>